<dbReference type="InterPro" id="IPR016181">
    <property type="entry name" value="Acyl_CoA_acyltransferase"/>
</dbReference>
<dbReference type="Pfam" id="PF00583">
    <property type="entry name" value="Acetyltransf_1"/>
    <property type="match status" value="1"/>
</dbReference>
<gene>
    <name evidence="4" type="ORF">ACFSR3_01120</name>
</gene>
<keyword evidence="2 4" id="KW-0012">Acyltransferase</keyword>
<dbReference type="EMBL" id="JBHUMD010000003">
    <property type="protein sequence ID" value="MFD2600642.1"/>
    <property type="molecule type" value="Genomic_DNA"/>
</dbReference>
<protein>
    <submittedName>
        <fullName evidence="4">GNAT family N-acetyltransferase</fullName>
        <ecNumber evidence="4">2.3.1.-</ecNumber>
    </submittedName>
</protein>
<dbReference type="Proteomes" id="UP001597480">
    <property type="component" value="Unassembled WGS sequence"/>
</dbReference>
<dbReference type="PANTHER" id="PTHR43877">
    <property type="entry name" value="AMINOALKYLPHOSPHONATE N-ACETYLTRANSFERASE-RELATED-RELATED"/>
    <property type="match status" value="1"/>
</dbReference>
<organism evidence="4 5">
    <name type="scientific">Flavobacterium suzhouense</name>
    <dbReference type="NCBI Taxonomy" id="1529638"/>
    <lineage>
        <taxon>Bacteria</taxon>
        <taxon>Pseudomonadati</taxon>
        <taxon>Bacteroidota</taxon>
        <taxon>Flavobacteriia</taxon>
        <taxon>Flavobacteriales</taxon>
        <taxon>Flavobacteriaceae</taxon>
        <taxon>Flavobacterium</taxon>
    </lineage>
</organism>
<accession>A0ABW5NNL9</accession>
<keyword evidence="5" id="KW-1185">Reference proteome</keyword>
<sequence>MQNRILQKVDVSRVKMLRELSIETFVHTYAQFNTEEDMQHYIATEFSEEKLLQSITSASSAFYFAMEENEAIGYIKVNYAPSQTDINDPQSLELERIYVSAQHQGKRAGQFLLDAARDIALKNSFEYLWLGVWDKNTNAQKFYAKNGFVAFGTHGFMLGNDVQRDILLKLKL</sequence>
<dbReference type="InterPro" id="IPR050832">
    <property type="entry name" value="Bact_Acetyltransf"/>
</dbReference>
<dbReference type="Gene3D" id="3.40.630.30">
    <property type="match status" value="1"/>
</dbReference>
<name>A0ABW5NNL9_9FLAO</name>
<evidence type="ECO:0000256" key="2">
    <source>
        <dbReference type="ARBA" id="ARBA00023315"/>
    </source>
</evidence>
<dbReference type="CDD" id="cd04301">
    <property type="entry name" value="NAT_SF"/>
    <property type="match status" value="1"/>
</dbReference>
<evidence type="ECO:0000256" key="1">
    <source>
        <dbReference type="ARBA" id="ARBA00022679"/>
    </source>
</evidence>
<dbReference type="InterPro" id="IPR000182">
    <property type="entry name" value="GNAT_dom"/>
</dbReference>
<dbReference type="SUPFAM" id="SSF55729">
    <property type="entry name" value="Acyl-CoA N-acyltransferases (Nat)"/>
    <property type="match status" value="1"/>
</dbReference>
<dbReference type="EC" id="2.3.1.-" evidence="4"/>
<proteinExistence type="predicted"/>
<comment type="caution">
    <text evidence="4">The sequence shown here is derived from an EMBL/GenBank/DDBJ whole genome shotgun (WGS) entry which is preliminary data.</text>
</comment>
<dbReference type="RefSeq" id="WP_379819340.1">
    <property type="nucleotide sequence ID" value="NZ_JBHUMD010000003.1"/>
</dbReference>
<dbReference type="PROSITE" id="PS51186">
    <property type="entry name" value="GNAT"/>
    <property type="match status" value="1"/>
</dbReference>
<keyword evidence="1 4" id="KW-0808">Transferase</keyword>
<feature type="domain" description="N-acetyltransferase" evidence="3">
    <location>
        <begin position="15"/>
        <end position="172"/>
    </location>
</feature>
<evidence type="ECO:0000259" key="3">
    <source>
        <dbReference type="PROSITE" id="PS51186"/>
    </source>
</evidence>
<evidence type="ECO:0000313" key="4">
    <source>
        <dbReference type="EMBL" id="MFD2600642.1"/>
    </source>
</evidence>
<reference evidence="5" key="1">
    <citation type="journal article" date="2019" name="Int. J. Syst. Evol. Microbiol.">
        <title>The Global Catalogue of Microorganisms (GCM) 10K type strain sequencing project: providing services to taxonomists for standard genome sequencing and annotation.</title>
        <authorList>
            <consortium name="The Broad Institute Genomics Platform"/>
            <consortium name="The Broad Institute Genome Sequencing Center for Infectious Disease"/>
            <person name="Wu L."/>
            <person name="Ma J."/>
        </authorList>
    </citation>
    <scope>NUCLEOTIDE SEQUENCE [LARGE SCALE GENOMIC DNA]</scope>
    <source>
        <strain evidence="5">KCTC 42107</strain>
    </source>
</reference>
<dbReference type="PANTHER" id="PTHR43877:SF2">
    <property type="entry name" value="AMINOALKYLPHOSPHONATE N-ACETYLTRANSFERASE-RELATED"/>
    <property type="match status" value="1"/>
</dbReference>
<dbReference type="GO" id="GO:0016746">
    <property type="term" value="F:acyltransferase activity"/>
    <property type="evidence" value="ECO:0007669"/>
    <property type="project" value="UniProtKB-KW"/>
</dbReference>
<evidence type="ECO:0000313" key="5">
    <source>
        <dbReference type="Proteomes" id="UP001597480"/>
    </source>
</evidence>